<evidence type="ECO:0000313" key="2">
    <source>
        <dbReference type="EMBL" id="KAE9397998.1"/>
    </source>
</evidence>
<protein>
    <submittedName>
        <fullName evidence="2">Uncharacterized protein</fullName>
    </submittedName>
</protein>
<dbReference type="OrthoDB" id="2744793at2759"/>
<proteinExistence type="predicted"/>
<dbReference type="AlphaFoldDB" id="A0A6A4HKL0"/>
<organism evidence="2 3">
    <name type="scientific">Gymnopus androsaceus JB14</name>
    <dbReference type="NCBI Taxonomy" id="1447944"/>
    <lineage>
        <taxon>Eukaryota</taxon>
        <taxon>Fungi</taxon>
        <taxon>Dikarya</taxon>
        <taxon>Basidiomycota</taxon>
        <taxon>Agaricomycotina</taxon>
        <taxon>Agaricomycetes</taxon>
        <taxon>Agaricomycetidae</taxon>
        <taxon>Agaricales</taxon>
        <taxon>Marasmiineae</taxon>
        <taxon>Omphalotaceae</taxon>
        <taxon>Gymnopus</taxon>
    </lineage>
</organism>
<feature type="transmembrane region" description="Helical" evidence="1">
    <location>
        <begin position="145"/>
        <end position="164"/>
    </location>
</feature>
<dbReference type="Proteomes" id="UP000799118">
    <property type="component" value="Unassembled WGS sequence"/>
</dbReference>
<keyword evidence="3" id="KW-1185">Reference proteome</keyword>
<feature type="transmembrane region" description="Helical" evidence="1">
    <location>
        <begin position="105"/>
        <end position="125"/>
    </location>
</feature>
<reference evidence="2" key="1">
    <citation type="journal article" date="2019" name="Environ. Microbiol.">
        <title>Fungal ecological strategies reflected in gene transcription - a case study of two litter decomposers.</title>
        <authorList>
            <person name="Barbi F."/>
            <person name="Kohler A."/>
            <person name="Barry K."/>
            <person name="Baskaran P."/>
            <person name="Daum C."/>
            <person name="Fauchery L."/>
            <person name="Ihrmark K."/>
            <person name="Kuo A."/>
            <person name="LaButti K."/>
            <person name="Lipzen A."/>
            <person name="Morin E."/>
            <person name="Grigoriev I.V."/>
            <person name="Henrissat B."/>
            <person name="Lindahl B."/>
            <person name="Martin F."/>
        </authorList>
    </citation>
    <scope>NUCLEOTIDE SEQUENCE</scope>
    <source>
        <strain evidence="2">JB14</strain>
    </source>
</reference>
<feature type="transmembrane region" description="Helical" evidence="1">
    <location>
        <begin position="12"/>
        <end position="30"/>
    </location>
</feature>
<keyword evidence="1" id="KW-0812">Transmembrane</keyword>
<keyword evidence="1" id="KW-1133">Transmembrane helix</keyword>
<evidence type="ECO:0000313" key="3">
    <source>
        <dbReference type="Proteomes" id="UP000799118"/>
    </source>
</evidence>
<accession>A0A6A4HKL0</accession>
<feature type="transmembrane region" description="Helical" evidence="1">
    <location>
        <begin position="75"/>
        <end position="93"/>
    </location>
</feature>
<evidence type="ECO:0000256" key="1">
    <source>
        <dbReference type="SAM" id="Phobius"/>
    </source>
</evidence>
<keyword evidence="1" id="KW-0472">Membrane</keyword>
<dbReference type="EMBL" id="ML769489">
    <property type="protein sequence ID" value="KAE9397998.1"/>
    <property type="molecule type" value="Genomic_DNA"/>
</dbReference>
<gene>
    <name evidence="2" type="ORF">BT96DRAFT_940523</name>
</gene>
<sequence length="228" mass="24369">MYLLISNGAKSLARKILLFCMVVLILTNSWNYVVLSAQYLVAVKVGFMQQLSGGVEEQALVANNAASPWDAQNNWTITLGLMFGDGIVTWRACAVWPGMRSIRYVLVGLMAANIAVNLADCIVGNLVSLNEITETTPALNDASTFLSLAVNMIATLTVAVKVWYGSSHVTLLAVILLMIDTNGSSFAVGTPVDDTTRVIDAFLNAIAETFHYSSGNSHAGGTISNAEF</sequence>
<name>A0A6A4HKL0_9AGAR</name>